<evidence type="ECO:0000256" key="7">
    <source>
        <dbReference type="ARBA" id="ARBA00023224"/>
    </source>
</evidence>
<keyword evidence="7 9" id="KW-0807">Transducer</keyword>
<dbReference type="Proteomes" id="UP000325255">
    <property type="component" value="Unassembled WGS sequence"/>
</dbReference>
<dbReference type="OrthoDB" id="7295762at2"/>
<dbReference type="InterPro" id="IPR033480">
    <property type="entry name" value="sCache_2"/>
</dbReference>
<dbReference type="PRINTS" id="PR00260">
    <property type="entry name" value="CHEMTRNSDUCR"/>
</dbReference>
<dbReference type="SUPFAM" id="SSF58104">
    <property type="entry name" value="Methyl-accepting chemotaxis protein (MCP) signaling domain"/>
    <property type="match status" value="1"/>
</dbReference>
<evidence type="ECO:0000313" key="14">
    <source>
        <dbReference type="EMBL" id="KAA5610335.1"/>
    </source>
</evidence>
<evidence type="ECO:0000256" key="6">
    <source>
        <dbReference type="ARBA" id="ARBA00023136"/>
    </source>
</evidence>
<comment type="caution">
    <text evidence="14">The sequence shown here is derived from an EMBL/GenBank/DDBJ whole genome shotgun (WGS) entry which is preliminary data.</text>
</comment>
<dbReference type="Gene3D" id="1.10.8.500">
    <property type="entry name" value="HAMP domain in histidine kinase"/>
    <property type="match status" value="1"/>
</dbReference>
<dbReference type="GO" id="GO:0007165">
    <property type="term" value="P:signal transduction"/>
    <property type="evidence" value="ECO:0007669"/>
    <property type="project" value="UniProtKB-KW"/>
</dbReference>
<dbReference type="InterPro" id="IPR004090">
    <property type="entry name" value="Chemotax_Me-accpt_rcpt"/>
</dbReference>
<evidence type="ECO:0000259" key="11">
    <source>
        <dbReference type="PROSITE" id="PS50111"/>
    </source>
</evidence>
<accession>A0A5M6IS78</accession>
<dbReference type="PROSITE" id="PS50885">
    <property type="entry name" value="HAMP"/>
    <property type="match status" value="1"/>
</dbReference>
<dbReference type="Pfam" id="PF00015">
    <property type="entry name" value="MCPsignal"/>
    <property type="match status" value="1"/>
</dbReference>
<evidence type="ECO:0000256" key="9">
    <source>
        <dbReference type="PROSITE-ProRule" id="PRU00284"/>
    </source>
</evidence>
<feature type="transmembrane region" description="Helical" evidence="10">
    <location>
        <begin position="197"/>
        <end position="216"/>
    </location>
</feature>
<dbReference type="GO" id="GO:0005886">
    <property type="term" value="C:plasma membrane"/>
    <property type="evidence" value="ECO:0007669"/>
    <property type="project" value="UniProtKB-SubCell"/>
</dbReference>
<dbReference type="PROSITE" id="PS50192">
    <property type="entry name" value="T_SNARE"/>
    <property type="match status" value="1"/>
</dbReference>
<dbReference type="PROSITE" id="PS50111">
    <property type="entry name" value="CHEMOTAXIS_TRANSDUC_2"/>
    <property type="match status" value="1"/>
</dbReference>
<dbReference type="EMBL" id="VWPK01000034">
    <property type="protein sequence ID" value="KAA5610335.1"/>
    <property type="molecule type" value="Genomic_DNA"/>
</dbReference>
<evidence type="ECO:0000256" key="3">
    <source>
        <dbReference type="ARBA" id="ARBA00022519"/>
    </source>
</evidence>
<feature type="domain" description="T-SNARE coiled-coil homology" evidence="12">
    <location>
        <begin position="462"/>
        <end position="524"/>
    </location>
</feature>
<dbReference type="SMART" id="SM01049">
    <property type="entry name" value="Cache_2"/>
    <property type="match status" value="1"/>
</dbReference>
<evidence type="ECO:0000256" key="8">
    <source>
        <dbReference type="ARBA" id="ARBA00029447"/>
    </source>
</evidence>
<dbReference type="GO" id="GO:0006935">
    <property type="term" value="P:chemotaxis"/>
    <property type="evidence" value="ECO:0007669"/>
    <property type="project" value="InterPro"/>
</dbReference>
<name>A0A5M6IS78_9PROT</name>
<protein>
    <submittedName>
        <fullName evidence="14">HAMP domain-containing protein</fullName>
    </submittedName>
</protein>
<evidence type="ECO:0000256" key="4">
    <source>
        <dbReference type="ARBA" id="ARBA00022692"/>
    </source>
</evidence>
<feature type="domain" description="Methyl-accepting transducer" evidence="11">
    <location>
        <begin position="303"/>
        <end position="546"/>
    </location>
</feature>
<evidence type="ECO:0000259" key="12">
    <source>
        <dbReference type="PROSITE" id="PS50192"/>
    </source>
</evidence>
<evidence type="ECO:0000259" key="13">
    <source>
        <dbReference type="PROSITE" id="PS50885"/>
    </source>
</evidence>
<dbReference type="SMART" id="SM00304">
    <property type="entry name" value="HAMP"/>
    <property type="match status" value="2"/>
</dbReference>
<dbReference type="SMART" id="SM00283">
    <property type="entry name" value="MA"/>
    <property type="match status" value="1"/>
</dbReference>
<feature type="domain" description="HAMP" evidence="13">
    <location>
        <begin position="217"/>
        <end position="270"/>
    </location>
</feature>
<keyword evidence="6 10" id="KW-0472">Membrane</keyword>
<keyword evidence="5 10" id="KW-1133">Transmembrane helix</keyword>
<evidence type="ECO:0000256" key="5">
    <source>
        <dbReference type="ARBA" id="ARBA00022989"/>
    </source>
</evidence>
<keyword evidence="2" id="KW-1003">Cell membrane</keyword>
<dbReference type="RefSeq" id="WP_150042581.1">
    <property type="nucleotide sequence ID" value="NZ_OW485601.1"/>
</dbReference>
<dbReference type="Gene3D" id="1.10.287.950">
    <property type="entry name" value="Methyl-accepting chemotaxis protein"/>
    <property type="match status" value="1"/>
</dbReference>
<comment type="similarity">
    <text evidence="8">Belongs to the methyl-accepting chemotaxis (MCP) protein family.</text>
</comment>
<dbReference type="PANTHER" id="PTHR32089:SF112">
    <property type="entry name" value="LYSOZYME-LIKE PROTEIN-RELATED"/>
    <property type="match status" value="1"/>
</dbReference>
<dbReference type="CDD" id="cd06225">
    <property type="entry name" value="HAMP"/>
    <property type="match status" value="1"/>
</dbReference>
<keyword evidence="3" id="KW-0997">Cell inner membrane</keyword>
<dbReference type="Pfam" id="PF17200">
    <property type="entry name" value="sCache_2"/>
    <property type="match status" value="1"/>
</dbReference>
<proteinExistence type="inferred from homology"/>
<evidence type="ECO:0000256" key="1">
    <source>
        <dbReference type="ARBA" id="ARBA00004429"/>
    </source>
</evidence>
<evidence type="ECO:0000256" key="10">
    <source>
        <dbReference type="SAM" id="Phobius"/>
    </source>
</evidence>
<organism evidence="14 15">
    <name type="scientific">Rhodovastum atsumiense</name>
    <dbReference type="NCBI Taxonomy" id="504468"/>
    <lineage>
        <taxon>Bacteria</taxon>
        <taxon>Pseudomonadati</taxon>
        <taxon>Pseudomonadota</taxon>
        <taxon>Alphaproteobacteria</taxon>
        <taxon>Acetobacterales</taxon>
        <taxon>Acetobacteraceae</taxon>
        <taxon>Rhodovastum</taxon>
    </lineage>
</organism>
<dbReference type="Pfam" id="PF00672">
    <property type="entry name" value="HAMP"/>
    <property type="match status" value="1"/>
</dbReference>
<feature type="transmembrane region" description="Helical" evidence="10">
    <location>
        <begin position="20"/>
        <end position="37"/>
    </location>
</feature>
<reference evidence="14 15" key="1">
    <citation type="submission" date="2019-09" db="EMBL/GenBank/DDBJ databases">
        <title>Genome sequence of Rhodovastum atsumiense, a diverse member of the Acetobacteraceae family of non-sulfur purple photosynthetic bacteria.</title>
        <authorList>
            <person name="Meyer T."/>
            <person name="Kyndt J."/>
        </authorList>
    </citation>
    <scope>NUCLEOTIDE SEQUENCE [LARGE SCALE GENOMIC DNA]</scope>
    <source>
        <strain evidence="14 15">DSM 21279</strain>
    </source>
</reference>
<comment type="subcellular location">
    <subcellularLocation>
        <location evidence="1">Cell inner membrane</location>
        <topology evidence="1">Multi-pass membrane protein</topology>
    </subcellularLocation>
</comment>
<sequence length="566" mass="59397">MASLVQTFRKPRLALRLQSIVAIAALALILLAGLAAFDRYGAMYAERTAKLRSLVDSVISIAATLDRQVQGGTLTREQAFATFRDIVRPMRFDNGNGYFVVYTMDGVLHVLGPTPEKEGINRLDLKDTQGQPIVQLQLAAARAGGGTSFAWYPKPGTSEALPKLMYSAPFPQWDLAVVSGIYTDDLRAEFWTGVERLAAMAGLLVLFAVATAWLVARSISRPLAHLQQAMTAVARGDLETAIPDTDRGDEIGEMAVTLQVFRDTMATQQTTGRREAQRQQDELAKQHRLNDLTAGFQGRITRMTETLSGASAMLEATARSMSSTAAQTNARAATVGAATEEARNSVQTVASAAEQLTASIAEISRQVGQSATVAVGAVAKARQTDTVVRALAEGAGRIGQVVDLITGIAGQTNLLALNATIEAARAGEAGRGFAVVASEVKNLAQQTAQATKDIGEQISRIQGTTGQAVAAIQEIATTIEAVSAIATTISTAVEQQRAATDEIARSIEHTASSTRAVATNIGDVNQAAHATGAAAAQVLASAGELAQQAAGLSGEINQFILGTRAA</sequence>
<dbReference type="Gene3D" id="3.30.450.20">
    <property type="entry name" value="PAS domain"/>
    <property type="match status" value="1"/>
</dbReference>
<dbReference type="AlphaFoldDB" id="A0A5M6IS78"/>
<dbReference type="PANTHER" id="PTHR32089">
    <property type="entry name" value="METHYL-ACCEPTING CHEMOTAXIS PROTEIN MCPB"/>
    <property type="match status" value="1"/>
</dbReference>
<evidence type="ECO:0000256" key="2">
    <source>
        <dbReference type="ARBA" id="ARBA00022475"/>
    </source>
</evidence>
<keyword evidence="4 10" id="KW-0812">Transmembrane</keyword>
<gene>
    <name evidence="14" type="ORF">F1189_19695</name>
</gene>
<dbReference type="InterPro" id="IPR000727">
    <property type="entry name" value="T_SNARE_dom"/>
</dbReference>
<evidence type="ECO:0000313" key="15">
    <source>
        <dbReference type="Proteomes" id="UP000325255"/>
    </source>
</evidence>
<keyword evidence="15" id="KW-1185">Reference proteome</keyword>
<dbReference type="InterPro" id="IPR004089">
    <property type="entry name" value="MCPsignal_dom"/>
</dbReference>
<dbReference type="GO" id="GO:0004888">
    <property type="term" value="F:transmembrane signaling receptor activity"/>
    <property type="evidence" value="ECO:0007669"/>
    <property type="project" value="InterPro"/>
</dbReference>
<dbReference type="InterPro" id="IPR003660">
    <property type="entry name" value="HAMP_dom"/>
</dbReference>